<proteinExistence type="predicted"/>
<dbReference type="InterPro" id="IPR036465">
    <property type="entry name" value="vWFA_dom_sf"/>
</dbReference>
<reference evidence="2 3" key="1">
    <citation type="submission" date="2019-03" db="EMBL/GenBank/DDBJ databases">
        <title>Genomic Encyclopedia of Type Strains, Phase IV (KMG-IV): sequencing the most valuable type-strain genomes for metagenomic binning, comparative biology and taxonomic classification.</title>
        <authorList>
            <person name="Goeker M."/>
        </authorList>
    </citation>
    <scope>NUCLEOTIDE SEQUENCE [LARGE SCALE GENOMIC DNA]</scope>
    <source>
        <strain evidence="2 3">DSM 24629</strain>
    </source>
</reference>
<dbReference type="RefSeq" id="WP_132250072.1">
    <property type="nucleotide sequence ID" value="NZ_SMAL01000002.1"/>
</dbReference>
<dbReference type="AlphaFoldDB" id="A0A4R3MM58"/>
<dbReference type="Gene3D" id="3.40.50.410">
    <property type="entry name" value="von Willebrand factor, type A domain"/>
    <property type="match status" value="1"/>
</dbReference>
<protein>
    <submittedName>
        <fullName evidence="2">Uncharacterized protein YegL</fullName>
    </submittedName>
</protein>
<evidence type="ECO:0000313" key="3">
    <source>
        <dbReference type="Proteomes" id="UP000294902"/>
    </source>
</evidence>
<organism evidence="2 3">
    <name type="scientific">Natranaerovirga pectinivora</name>
    <dbReference type="NCBI Taxonomy" id="682400"/>
    <lineage>
        <taxon>Bacteria</taxon>
        <taxon>Bacillati</taxon>
        <taxon>Bacillota</taxon>
        <taxon>Clostridia</taxon>
        <taxon>Lachnospirales</taxon>
        <taxon>Natranaerovirgaceae</taxon>
        <taxon>Natranaerovirga</taxon>
    </lineage>
</organism>
<dbReference type="EMBL" id="SMAL01000002">
    <property type="protein sequence ID" value="TCT16019.1"/>
    <property type="molecule type" value="Genomic_DNA"/>
</dbReference>
<comment type="caution">
    <text evidence="2">The sequence shown here is derived from an EMBL/GenBank/DDBJ whole genome shotgun (WGS) entry which is preliminary data.</text>
</comment>
<accession>A0A4R3MM58</accession>
<dbReference type="PIRSF" id="PIRSF020634">
    <property type="entry name" value="TerY_vWA"/>
    <property type="match status" value="1"/>
</dbReference>
<dbReference type="Pfam" id="PF13519">
    <property type="entry name" value="VWA_2"/>
    <property type="match status" value="1"/>
</dbReference>
<dbReference type="PROSITE" id="PS50234">
    <property type="entry name" value="VWFA"/>
    <property type="match status" value="1"/>
</dbReference>
<dbReference type="OrthoDB" id="9806395at2"/>
<keyword evidence="3" id="KW-1185">Reference proteome</keyword>
<dbReference type="InterPro" id="IPR011392">
    <property type="entry name" value="Tellurite-R_TerY"/>
</dbReference>
<feature type="domain" description="VWFA" evidence="1">
    <location>
        <begin position="21"/>
        <end position="211"/>
    </location>
</feature>
<dbReference type="SMART" id="SM00327">
    <property type="entry name" value="VWA"/>
    <property type="match status" value="1"/>
</dbReference>
<evidence type="ECO:0000259" key="1">
    <source>
        <dbReference type="PROSITE" id="PS50234"/>
    </source>
</evidence>
<evidence type="ECO:0000313" key="2">
    <source>
        <dbReference type="EMBL" id="TCT16019.1"/>
    </source>
</evidence>
<name>A0A4R3MM58_9FIRM</name>
<dbReference type="Proteomes" id="UP000294902">
    <property type="component" value="Unassembled WGS sequence"/>
</dbReference>
<dbReference type="InterPro" id="IPR002035">
    <property type="entry name" value="VWF_A"/>
</dbReference>
<dbReference type="SUPFAM" id="SSF53300">
    <property type="entry name" value="vWA-like"/>
    <property type="match status" value="1"/>
</dbReference>
<gene>
    <name evidence="2" type="ORF">EDC18_10233</name>
</gene>
<sequence length="234" mass="26412">MDKNFEIEYESLLENPAMRVPICLCLDVSGSMSYNGKIDALNQGIKEFIDILYEDEIARDAAELCIITVGNSAPELISNFSSIDKLRLDKRIGNFTAKGVTPLGHAVQMAIRHLNERKELYKETDTDYYQPWLVIMSDGAPTDDEEVEKTISITQKMIEDRKLYSLSILIGEYAEGAELLGKYASSSKACRIQEINMREFFRWLSSSVSKISKSTPGSNQDPFSDMYDSGIFLK</sequence>